<sequence>MKRTVIPEASSTWTIYLPDGWAASPVRIDHPFSDRPKAPKGWISLWPCTKGPSASTLLINRESEERRYALHIGQQALQPLDAGQLEDRFLQGVLMLPPQSQLARVYASRILTLPAELRAAAVEKLNSAKLHGAYQSTAELTAAVKSFIAANDDRDLKNRAVSLLAHRIRIADPHTRPALFAEQQSRLPSSWIEEAKRRVFTRSSSARAEISGYADIIFDFN</sequence>
<dbReference type="Proteomes" id="UP000045039">
    <property type="component" value="Unassembled WGS sequence"/>
</dbReference>
<name>A0A9P1RAT8_PSEAI</name>
<dbReference type="EMBL" id="CVVU01000274">
    <property type="protein sequence ID" value="CRQ11103.1"/>
    <property type="molecule type" value="Genomic_DNA"/>
</dbReference>
<reference evidence="2" key="1">
    <citation type="submission" date="2015-06" db="EMBL/GenBank/DDBJ databases">
        <authorList>
            <person name="Radhakrishnan Rajesh"/>
            <person name="Underwood Anthony"/>
            <person name="Al-Shahib Ali"/>
        </authorList>
    </citation>
    <scope>NUCLEOTIDE SEQUENCE [LARGE SCALE GENOMIC DNA]</scope>
    <source>
        <strain evidence="2">P19_London_7_VIM_2_05_10</strain>
    </source>
</reference>
<comment type="caution">
    <text evidence="1">The sequence shown here is derived from an EMBL/GenBank/DDBJ whole genome shotgun (WGS) entry which is preliminary data.</text>
</comment>
<dbReference type="AlphaFoldDB" id="A0A9P1RAT8"/>
<accession>A0A9P1RAT8</accession>
<protein>
    <submittedName>
        <fullName evidence="1">Uncharacterized protein</fullName>
    </submittedName>
</protein>
<evidence type="ECO:0000313" key="1">
    <source>
        <dbReference type="EMBL" id="CRQ11103.1"/>
    </source>
</evidence>
<evidence type="ECO:0000313" key="2">
    <source>
        <dbReference type="Proteomes" id="UP000045039"/>
    </source>
</evidence>
<dbReference type="RefSeq" id="WP_043103571.1">
    <property type="nucleotide sequence ID" value="NZ_CAADND010000699.1"/>
</dbReference>
<organism evidence="1 2">
    <name type="scientific">Pseudomonas aeruginosa</name>
    <dbReference type="NCBI Taxonomy" id="287"/>
    <lineage>
        <taxon>Bacteria</taxon>
        <taxon>Pseudomonadati</taxon>
        <taxon>Pseudomonadota</taxon>
        <taxon>Gammaproteobacteria</taxon>
        <taxon>Pseudomonadales</taxon>
        <taxon>Pseudomonadaceae</taxon>
        <taxon>Pseudomonas</taxon>
    </lineage>
</organism>
<proteinExistence type="predicted"/>
<gene>
    <name evidence="1" type="ORF">PAERUG_P19_London_7_VIM_2_05_10_06779</name>
</gene>